<dbReference type="PANTHER" id="PTHR43283:SF11">
    <property type="entry name" value="BETA-LACTAMASE-RELATED DOMAIN-CONTAINING PROTEIN"/>
    <property type="match status" value="1"/>
</dbReference>
<sequence>MNADTYFDRLLERKITPCLAVRVLKKGECIYEYTQGSSSLDSVNRTPVTKQTQFNVGSITKVITGALLMKLVEYGEVTLDDTVQHFLPDYPDERVRLKHLLTHTAGYEEFPAIPWPVENTKHDYLQQVLSWKPKHAPGVRMNYFTYGYSILMNIMELVADQPLELWAQEQLFVQLGMNKTTFDTTILRSGDYILPCSKDNLTADQQYDRLAVTADSGLYTTADDLMLFCRMMQHGGEANGRVIFSEAAVQRMLTESTHGAFAKTPVFWMKTAEDPYGCFGDLNSPAAVGHPGFSGCMLFLDPILDMAGVILTNSTMLHANWVHYRKMANVMMSMR</sequence>
<name>A0A4Q9DEW2_9BACL</name>
<comment type="caution">
    <text evidence="3">The sequence shown here is derived from an EMBL/GenBank/DDBJ whole genome shotgun (WGS) entry which is preliminary data.</text>
</comment>
<dbReference type="Pfam" id="PF00144">
    <property type="entry name" value="Beta-lactamase"/>
    <property type="match status" value="1"/>
</dbReference>
<accession>A0A4Q9DEW2</accession>
<evidence type="ECO:0000256" key="1">
    <source>
        <dbReference type="ARBA" id="ARBA00022801"/>
    </source>
</evidence>
<organism evidence="3 4">
    <name type="scientific">Paenibacillus thalictri</name>
    <dbReference type="NCBI Taxonomy" id="2527873"/>
    <lineage>
        <taxon>Bacteria</taxon>
        <taxon>Bacillati</taxon>
        <taxon>Bacillota</taxon>
        <taxon>Bacilli</taxon>
        <taxon>Bacillales</taxon>
        <taxon>Paenibacillaceae</taxon>
        <taxon>Paenibacillus</taxon>
    </lineage>
</organism>
<evidence type="ECO:0000313" key="4">
    <source>
        <dbReference type="Proteomes" id="UP000293142"/>
    </source>
</evidence>
<dbReference type="PANTHER" id="PTHR43283">
    <property type="entry name" value="BETA-LACTAMASE-RELATED"/>
    <property type="match status" value="1"/>
</dbReference>
<evidence type="ECO:0000313" key="3">
    <source>
        <dbReference type="EMBL" id="TBL70307.1"/>
    </source>
</evidence>
<dbReference type="InterPro" id="IPR012338">
    <property type="entry name" value="Beta-lactam/transpept-like"/>
</dbReference>
<keyword evidence="4" id="KW-1185">Reference proteome</keyword>
<reference evidence="3 4" key="1">
    <citation type="submission" date="2019-02" db="EMBL/GenBank/DDBJ databases">
        <title>Paenibacillus sp. nov., isolated from surface-sterilized tissue of Thalictrum simplex L.</title>
        <authorList>
            <person name="Tuo L."/>
        </authorList>
    </citation>
    <scope>NUCLEOTIDE SEQUENCE [LARGE SCALE GENOMIC DNA]</scope>
    <source>
        <strain evidence="3 4">N2SHLJ1</strain>
    </source>
</reference>
<protein>
    <submittedName>
        <fullName evidence="3">Class A beta-lactamase-related serine hydrolase</fullName>
    </submittedName>
</protein>
<dbReference type="RefSeq" id="WP_131018027.1">
    <property type="nucleotide sequence ID" value="NZ_SIRE01000033.1"/>
</dbReference>
<evidence type="ECO:0000259" key="2">
    <source>
        <dbReference type="Pfam" id="PF00144"/>
    </source>
</evidence>
<dbReference type="AlphaFoldDB" id="A0A4Q9DEW2"/>
<dbReference type="OrthoDB" id="9770183at2"/>
<dbReference type="InterPro" id="IPR001466">
    <property type="entry name" value="Beta-lactam-related"/>
</dbReference>
<feature type="domain" description="Beta-lactamase-related" evidence="2">
    <location>
        <begin position="6"/>
        <end position="315"/>
    </location>
</feature>
<dbReference type="Proteomes" id="UP000293142">
    <property type="component" value="Unassembled WGS sequence"/>
</dbReference>
<keyword evidence="1 3" id="KW-0378">Hydrolase</keyword>
<dbReference type="InterPro" id="IPR050789">
    <property type="entry name" value="Diverse_Enzym_Activities"/>
</dbReference>
<dbReference type="Gene3D" id="3.40.710.10">
    <property type="entry name" value="DD-peptidase/beta-lactamase superfamily"/>
    <property type="match status" value="1"/>
</dbReference>
<dbReference type="EMBL" id="SIRE01000033">
    <property type="protein sequence ID" value="TBL70307.1"/>
    <property type="molecule type" value="Genomic_DNA"/>
</dbReference>
<gene>
    <name evidence="3" type="ORF">EYB31_33880</name>
</gene>
<dbReference type="SUPFAM" id="SSF56601">
    <property type="entry name" value="beta-lactamase/transpeptidase-like"/>
    <property type="match status" value="1"/>
</dbReference>
<dbReference type="GO" id="GO:0016787">
    <property type="term" value="F:hydrolase activity"/>
    <property type="evidence" value="ECO:0007669"/>
    <property type="project" value="UniProtKB-KW"/>
</dbReference>
<proteinExistence type="predicted"/>